<dbReference type="PRINTS" id="PR00053">
    <property type="entry name" value="FORKHEAD"/>
</dbReference>
<feature type="domain" description="Fork-head" evidence="9">
    <location>
        <begin position="259"/>
        <end position="354"/>
    </location>
</feature>
<comment type="subcellular location">
    <subcellularLocation>
        <location evidence="1 6">Nucleus</location>
    </subcellularLocation>
</comment>
<evidence type="ECO:0000313" key="11">
    <source>
        <dbReference type="Proteomes" id="UP000677054"/>
    </source>
</evidence>
<evidence type="ECO:0008006" key="12">
    <source>
        <dbReference type="Google" id="ProtNLM"/>
    </source>
</evidence>
<dbReference type="Pfam" id="PF00250">
    <property type="entry name" value="Forkhead"/>
    <property type="match status" value="1"/>
</dbReference>
<keyword evidence="5 6" id="KW-0539">Nucleus</keyword>
<dbReference type="CDD" id="cd22688">
    <property type="entry name" value="FHA_FOXK"/>
    <property type="match status" value="1"/>
</dbReference>
<dbReference type="Proteomes" id="UP000677054">
    <property type="component" value="Unassembled WGS sequence"/>
</dbReference>
<dbReference type="EMBL" id="LR901520">
    <property type="protein sequence ID" value="CAD7248804.1"/>
    <property type="molecule type" value="Genomic_DNA"/>
</dbReference>
<dbReference type="InterPro" id="IPR030456">
    <property type="entry name" value="TF_fork_head_CS_2"/>
</dbReference>
<feature type="compositionally biased region" description="Basic and acidic residues" evidence="7">
    <location>
        <begin position="492"/>
        <end position="503"/>
    </location>
</feature>
<dbReference type="GO" id="GO:0005634">
    <property type="term" value="C:nucleus"/>
    <property type="evidence" value="ECO:0007669"/>
    <property type="project" value="UniProtKB-SubCell"/>
</dbReference>
<keyword evidence="4" id="KW-0804">Transcription</keyword>
<dbReference type="InterPro" id="IPR008984">
    <property type="entry name" value="SMAD_FHA_dom_sf"/>
</dbReference>
<feature type="compositionally biased region" description="Low complexity" evidence="7">
    <location>
        <begin position="364"/>
        <end position="378"/>
    </location>
</feature>
<dbReference type="FunFam" id="2.60.200.20:FF:000031">
    <property type="entry name" value="Forkhead box protein K1"/>
    <property type="match status" value="1"/>
</dbReference>
<dbReference type="Pfam" id="PF00498">
    <property type="entry name" value="FHA"/>
    <property type="match status" value="1"/>
</dbReference>
<evidence type="ECO:0000256" key="5">
    <source>
        <dbReference type="ARBA" id="ARBA00023242"/>
    </source>
</evidence>
<dbReference type="FunFam" id="1.10.10.10:FF:000030">
    <property type="entry name" value="Forkhead box protein K2"/>
    <property type="match status" value="1"/>
</dbReference>
<evidence type="ECO:0000259" key="9">
    <source>
        <dbReference type="PROSITE" id="PS50039"/>
    </source>
</evidence>
<proteinExistence type="predicted"/>
<evidence type="ECO:0000256" key="4">
    <source>
        <dbReference type="ARBA" id="ARBA00023163"/>
    </source>
</evidence>
<keyword evidence="3 6" id="KW-0238">DNA-binding</keyword>
<dbReference type="InterPro" id="IPR001766">
    <property type="entry name" value="Fork_head_dom"/>
</dbReference>
<evidence type="ECO:0000256" key="6">
    <source>
        <dbReference type="PROSITE-ProRule" id="PRU00089"/>
    </source>
</evidence>
<evidence type="ECO:0000259" key="8">
    <source>
        <dbReference type="PROSITE" id="PS50006"/>
    </source>
</evidence>
<dbReference type="InterPro" id="IPR036390">
    <property type="entry name" value="WH_DNA-bd_sf"/>
</dbReference>
<dbReference type="SMART" id="SM00339">
    <property type="entry name" value="FH"/>
    <property type="match status" value="1"/>
</dbReference>
<accession>A0A7R8XF85</accession>
<keyword evidence="11" id="KW-1185">Reference proteome</keyword>
<gene>
    <name evidence="10" type="ORF">DSTB1V02_LOCUS8611</name>
</gene>
<dbReference type="PANTHER" id="PTHR45881">
    <property type="entry name" value="CHECKPOINT SUPPRESSOR 1-LIKE, ISOFORM A-RELATED"/>
    <property type="match status" value="1"/>
</dbReference>
<evidence type="ECO:0000256" key="3">
    <source>
        <dbReference type="ARBA" id="ARBA00023125"/>
    </source>
</evidence>
<feature type="DNA-binding region" description="Fork-head" evidence="6">
    <location>
        <begin position="259"/>
        <end position="354"/>
    </location>
</feature>
<organism evidence="10">
    <name type="scientific">Darwinula stevensoni</name>
    <dbReference type="NCBI Taxonomy" id="69355"/>
    <lineage>
        <taxon>Eukaryota</taxon>
        <taxon>Metazoa</taxon>
        <taxon>Ecdysozoa</taxon>
        <taxon>Arthropoda</taxon>
        <taxon>Crustacea</taxon>
        <taxon>Oligostraca</taxon>
        <taxon>Ostracoda</taxon>
        <taxon>Podocopa</taxon>
        <taxon>Podocopida</taxon>
        <taxon>Darwinulocopina</taxon>
        <taxon>Darwinuloidea</taxon>
        <taxon>Darwinulidae</taxon>
        <taxon>Darwinula</taxon>
    </lineage>
</organism>
<reference evidence="10" key="1">
    <citation type="submission" date="2020-11" db="EMBL/GenBank/DDBJ databases">
        <authorList>
            <person name="Tran Van P."/>
        </authorList>
    </citation>
    <scope>NUCLEOTIDE SEQUENCE</scope>
</reference>
<dbReference type="SUPFAM" id="SSF46785">
    <property type="entry name" value="Winged helix' DNA-binding domain"/>
    <property type="match status" value="1"/>
</dbReference>
<dbReference type="InterPro" id="IPR018122">
    <property type="entry name" value="TF_fork_head_CS_1"/>
</dbReference>
<feature type="compositionally biased region" description="Low complexity" evidence="7">
    <location>
        <begin position="399"/>
        <end position="409"/>
    </location>
</feature>
<dbReference type="GO" id="GO:0000978">
    <property type="term" value="F:RNA polymerase II cis-regulatory region sequence-specific DNA binding"/>
    <property type="evidence" value="ECO:0007669"/>
    <property type="project" value="TreeGrafter"/>
</dbReference>
<feature type="region of interest" description="Disordered" evidence="7">
    <location>
        <begin position="361"/>
        <end position="409"/>
    </location>
</feature>
<evidence type="ECO:0000313" key="10">
    <source>
        <dbReference type="EMBL" id="CAD7248804.1"/>
    </source>
</evidence>
<dbReference type="SUPFAM" id="SSF49879">
    <property type="entry name" value="SMAD/FHA domain"/>
    <property type="match status" value="1"/>
</dbReference>
<dbReference type="Gene3D" id="1.10.10.10">
    <property type="entry name" value="Winged helix-like DNA-binding domain superfamily/Winged helix DNA-binding domain"/>
    <property type="match status" value="1"/>
</dbReference>
<protein>
    <recommendedName>
        <fullName evidence="12">Forkhead box protein K1</fullName>
    </recommendedName>
</protein>
<sequence length="503" mass="54593">MASAAAAEATESGAWALLALKSLPASPMKAQWQPDASGAALARLEGKDFEYFMRQHHIVIGRNSSKGEVDVHMGHSNFISRRHLEIFYEEPHFYLCCNGKNGVFIDGVFHRKGSGKSLLPKVCVVRFPSTSIKIQFTSLIEEDGRVPKSQIASMGTTASAFMAPLRINIPSDLVESSPIPSPTGTISAANSCPASPRSGIRYLEPPEFLSMYQRQPGLATGGQVLTYTSNGKDKIGDKFLSLPENPLINDTPVPKDEGKPPYSYAQLIVQAISQSQDKQLTLSGIYSYITKNYPFYRTADKGWQNSIRHNLSLNRYFMKVPRSHEEPGKGSFWRVDPSCEQKLVEQAFRKRRQRVIPCFRSSLSPGTASSRSAPASPSHVMHIESSPPTSLMPDGGPGTSSSYKSGLSSMRGSALHLPISESAPVSPARAGNDSSNSLIGSGALNGVESSPPLMYYYAVPLTQFTQSSVSSSSAIQIKRIQDGEDDGVTPQKRLDNGDDKGLV</sequence>
<dbReference type="OrthoDB" id="691130at2759"/>
<dbReference type="PROSITE" id="PS00657">
    <property type="entry name" value="FORK_HEAD_1"/>
    <property type="match status" value="1"/>
</dbReference>
<dbReference type="PROSITE" id="PS50039">
    <property type="entry name" value="FORK_HEAD_3"/>
    <property type="match status" value="1"/>
</dbReference>
<dbReference type="InterPro" id="IPR036388">
    <property type="entry name" value="WH-like_DNA-bd_sf"/>
</dbReference>
<evidence type="ECO:0000256" key="7">
    <source>
        <dbReference type="SAM" id="MobiDB-lite"/>
    </source>
</evidence>
<dbReference type="EMBL" id="CAJPEV010002003">
    <property type="protein sequence ID" value="CAG0895266.1"/>
    <property type="molecule type" value="Genomic_DNA"/>
</dbReference>
<dbReference type="PROSITE" id="PS50006">
    <property type="entry name" value="FHA_DOMAIN"/>
    <property type="match status" value="1"/>
</dbReference>
<feature type="domain" description="FHA" evidence="8">
    <location>
        <begin position="58"/>
        <end position="110"/>
    </location>
</feature>
<feature type="region of interest" description="Disordered" evidence="7">
    <location>
        <begin position="470"/>
        <end position="503"/>
    </location>
</feature>
<dbReference type="SMART" id="SM00240">
    <property type="entry name" value="FHA"/>
    <property type="match status" value="1"/>
</dbReference>
<dbReference type="AlphaFoldDB" id="A0A7R8XF85"/>
<dbReference type="PROSITE" id="PS00658">
    <property type="entry name" value="FORK_HEAD_2"/>
    <property type="match status" value="1"/>
</dbReference>
<keyword evidence="2" id="KW-0805">Transcription regulation</keyword>
<dbReference type="PANTHER" id="PTHR45881:SF7">
    <property type="entry name" value="CHECKPOINT SUPPRESSOR 1-LIKE, ISOFORM A-RELATED"/>
    <property type="match status" value="1"/>
</dbReference>
<dbReference type="Gene3D" id="2.60.200.20">
    <property type="match status" value="1"/>
</dbReference>
<dbReference type="GO" id="GO:0000981">
    <property type="term" value="F:DNA-binding transcription factor activity, RNA polymerase II-specific"/>
    <property type="evidence" value="ECO:0007669"/>
    <property type="project" value="TreeGrafter"/>
</dbReference>
<name>A0A7R8XF85_9CRUS</name>
<evidence type="ECO:0000256" key="2">
    <source>
        <dbReference type="ARBA" id="ARBA00023015"/>
    </source>
</evidence>
<dbReference type="GO" id="GO:0045893">
    <property type="term" value="P:positive regulation of DNA-templated transcription"/>
    <property type="evidence" value="ECO:0007669"/>
    <property type="project" value="UniProtKB-ARBA"/>
</dbReference>
<dbReference type="InterPro" id="IPR000253">
    <property type="entry name" value="FHA_dom"/>
</dbReference>
<evidence type="ECO:0000256" key="1">
    <source>
        <dbReference type="ARBA" id="ARBA00004123"/>
    </source>
</evidence>